<feature type="compositionally biased region" description="Low complexity" evidence="1">
    <location>
        <begin position="194"/>
        <end position="221"/>
    </location>
</feature>
<evidence type="ECO:0000256" key="1">
    <source>
        <dbReference type="SAM" id="MobiDB-lite"/>
    </source>
</evidence>
<proteinExistence type="predicted"/>
<protein>
    <recommendedName>
        <fullName evidence="4">Beta-1-3, beta-1-6-glucan biosynthesis protein</fullName>
    </recommendedName>
</protein>
<feature type="region of interest" description="Disordered" evidence="1">
    <location>
        <begin position="72"/>
        <end position="101"/>
    </location>
</feature>
<evidence type="ECO:0000313" key="3">
    <source>
        <dbReference type="Proteomes" id="UP000190675"/>
    </source>
</evidence>
<evidence type="ECO:0000313" key="2">
    <source>
        <dbReference type="EMBL" id="SHH27023.1"/>
    </source>
</evidence>
<organism evidence="2 3">
    <name type="scientific">Bradyrhizobium erythrophlei</name>
    <dbReference type="NCBI Taxonomy" id="1437360"/>
    <lineage>
        <taxon>Bacteria</taxon>
        <taxon>Pseudomonadati</taxon>
        <taxon>Pseudomonadota</taxon>
        <taxon>Alphaproteobacteria</taxon>
        <taxon>Hyphomicrobiales</taxon>
        <taxon>Nitrobacteraceae</taxon>
        <taxon>Bradyrhizobium</taxon>
    </lineage>
</organism>
<evidence type="ECO:0008006" key="4">
    <source>
        <dbReference type="Google" id="ProtNLM"/>
    </source>
</evidence>
<dbReference type="Proteomes" id="UP000190675">
    <property type="component" value="Chromosome I"/>
</dbReference>
<name>A0A1M5RMA2_9BRAD</name>
<feature type="region of interest" description="Disordered" evidence="1">
    <location>
        <begin position="194"/>
        <end position="231"/>
    </location>
</feature>
<sequence length="231" mass="24015">MSVMGIHWASPPYWGPIWTASTRAAPEPGAISNLVGESMRRGVLQLFRAVLRHLAVPGIALLIGIGSATAQSGDSKAQDQSGKPAANPAPADVAKENQRKTDEFAEAAQAINGPAGNPECVWFGRRVVRLMWLDDIDTALRHLDLYDRFGCPGGHVQATFRCLTRFGAQIDPKVAETLNSRVHACWINPAAQPQQAAAATPPAAPATAGNGAAAPAAAAPPAAAPAPAPTK</sequence>
<accession>A0A1M5RMA2</accession>
<gene>
    <name evidence="2" type="ORF">SAMN05444169_6633</name>
</gene>
<dbReference type="AlphaFoldDB" id="A0A1M5RMA2"/>
<reference evidence="2 3" key="1">
    <citation type="submission" date="2016-11" db="EMBL/GenBank/DDBJ databases">
        <authorList>
            <person name="Jaros S."/>
            <person name="Januszkiewicz K."/>
            <person name="Wedrychowicz H."/>
        </authorList>
    </citation>
    <scope>NUCLEOTIDE SEQUENCE [LARGE SCALE GENOMIC DNA]</scope>
    <source>
        <strain evidence="2 3">GAS242</strain>
    </source>
</reference>
<dbReference type="EMBL" id="LT670818">
    <property type="protein sequence ID" value="SHH27023.1"/>
    <property type="molecule type" value="Genomic_DNA"/>
</dbReference>
<feature type="compositionally biased region" description="Polar residues" evidence="1">
    <location>
        <begin position="72"/>
        <end position="81"/>
    </location>
</feature>
<feature type="compositionally biased region" description="Pro residues" evidence="1">
    <location>
        <begin position="222"/>
        <end position="231"/>
    </location>
</feature>